<evidence type="ECO:0000313" key="1">
    <source>
        <dbReference type="EMBL" id="WIX98643.1"/>
    </source>
</evidence>
<dbReference type="EMBL" id="CP127295">
    <property type="protein sequence ID" value="WIX98643.1"/>
    <property type="molecule type" value="Genomic_DNA"/>
</dbReference>
<accession>A0A9Y2JJW0</accession>
<sequence>MRFEGVVVDGCVTGNEALTLRGCLFRRVLLRGEVGDWIVNDMRRELPDVEYQAFLDAAKKFYASGEWVLDISEAEFGSAALFSLPGDLVRRNPETQFLVRKECLVDVDLSSFSRVMRLRLKRVGRSIFDSAVLVVGHGSDRFNEDLAEHRKLVDLGVAEA</sequence>
<keyword evidence="2" id="KW-1185">Reference proteome</keyword>
<gene>
    <name evidence="1" type="ORF">QRX60_31840</name>
</gene>
<dbReference type="KEGG" id="amog:QRX60_31840"/>
<dbReference type="Proteomes" id="UP001239397">
    <property type="component" value="Chromosome"/>
</dbReference>
<organism evidence="1 2">
    <name type="scientific">Amycolatopsis mongoliensis</name>
    <dbReference type="NCBI Taxonomy" id="715475"/>
    <lineage>
        <taxon>Bacteria</taxon>
        <taxon>Bacillati</taxon>
        <taxon>Actinomycetota</taxon>
        <taxon>Actinomycetes</taxon>
        <taxon>Pseudonocardiales</taxon>
        <taxon>Pseudonocardiaceae</taxon>
        <taxon>Amycolatopsis</taxon>
    </lineage>
</organism>
<protein>
    <submittedName>
        <fullName evidence="1">Uncharacterized protein</fullName>
    </submittedName>
</protein>
<name>A0A9Y2JJW0_9PSEU</name>
<evidence type="ECO:0000313" key="2">
    <source>
        <dbReference type="Proteomes" id="UP001239397"/>
    </source>
</evidence>
<dbReference type="RefSeq" id="WP_285995127.1">
    <property type="nucleotide sequence ID" value="NZ_CP127295.1"/>
</dbReference>
<dbReference type="AlphaFoldDB" id="A0A9Y2JJW0"/>
<reference evidence="1 2" key="1">
    <citation type="submission" date="2023-06" db="EMBL/GenBank/DDBJ databases">
        <authorList>
            <person name="Oyuntsetseg B."/>
            <person name="Kim S.B."/>
        </authorList>
    </citation>
    <scope>NUCLEOTIDE SEQUENCE [LARGE SCALE GENOMIC DNA]</scope>
    <source>
        <strain evidence="1 2">4-36</strain>
    </source>
</reference>
<proteinExistence type="predicted"/>